<dbReference type="InterPro" id="IPR017438">
    <property type="entry name" value="ATP-NAD_kinase_N"/>
</dbReference>
<dbReference type="AlphaFoldDB" id="A0AAJ7U221"/>
<accession>A0AAJ7U221</accession>
<dbReference type="CTD" id="133686"/>
<evidence type="ECO:0000256" key="1">
    <source>
        <dbReference type="SAM" id="MobiDB-lite"/>
    </source>
</evidence>
<dbReference type="RefSeq" id="XP_032826878.1">
    <property type="nucleotide sequence ID" value="XM_032970987.1"/>
</dbReference>
<keyword evidence="4" id="KW-0808">Transferase</keyword>
<dbReference type="PANTHER" id="PTHR13158:SF5">
    <property type="entry name" value="NAD KINASE 2, MITOCHONDRIAL"/>
    <property type="match status" value="1"/>
</dbReference>
<dbReference type="Gene3D" id="2.60.200.30">
    <property type="entry name" value="Probable inorganic polyphosphate/atp-NAD kinase, domain 2"/>
    <property type="match status" value="1"/>
</dbReference>
<evidence type="ECO:0000256" key="2">
    <source>
        <dbReference type="SAM" id="SignalP"/>
    </source>
</evidence>
<feature type="compositionally biased region" description="Low complexity" evidence="1">
    <location>
        <begin position="42"/>
        <end position="53"/>
    </location>
</feature>
<keyword evidence="2" id="KW-0732">Signal</keyword>
<dbReference type="Gene3D" id="3.40.50.10330">
    <property type="entry name" value="Probable inorganic polyphosphate/atp-NAD kinase, domain 1"/>
    <property type="match status" value="1"/>
</dbReference>
<feature type="chain" id="PRO_5042472024" evidence="2">
    <location>
        <begin position="21"/>
        <end position="470"/>
    </location>
</feature>
<protein>
    <submittedName>
        <fullName evidence="4">NAD kinase 2, mitochondrial</fullName>
    </submittedName>
</protein>
<dbReference type="SUPFAM" id="SSF111331">
    <property type="entry name" value="NAD kinase/diacylglycerol kinase-like"/>
    <property type="match status" value="1"/>
</dbReference>
<dbReference type="InterPro" id="IPR016064">
    <property type="entry name" value="NAD/diacylglycerol_kinase_sf"/>
</dbReference>
<evidence type="ECO:0000313" key="4">
    <source>
        <dbReference type="RefSeq" id="XP_032826878.1"/>
    </source>
</evidence>
<dbReference type="GO" id="GO:0003951">
    <property type="term" value="F:NAD+ kinase activity"/>
    <property type="evidence" value="ECO:0007669"/>
    <property type="project" value="InterPro"/>
</dbReference>
<evidence type="ECO:0000313" key="3">
    <source>
        <dbReference type="Proteomes" id="UP001318040"/>
    </source>
</evidence>
<dbReference type="PANTHER" id="PTHR13158">
    <property type="match status" value="1"/>
</dbReference>
<dbReference type="KEGG" id="pmrn:116952009"/>
<gene>
    <name evidence="4" type="primary">NADK2</name>
</gene>
<sequence>MRLLLCSRFLLSPLGRRALSVSPCPHTSPPPSPPPPSPPGLAASIGEATSAAARSSGRVDAEGGRSGCDGPARRHFPGGPGRRGAGSAEPPRVSRALVLEKTTRYEFEQQRYKCAALSEEDLRQLLALRGSNYGGLLERYHVHRKHVLHLISSLQESGVEVRVVKRHDYCEHDVSWADTIISAGGDGTLLLAASKVHDPRKLVIGVNTDPERSQGHLCLPVCYTTNMPLALQKLQKGDFRYLWRQRIRVETDGSGLGLVPVDLHEQQLSLAQHRSAHLAAAAKHAGSTLGLVSGPKRLPVCALNEVYIGESISSRASYYELSVDGGPWEKQKSSGISVCTGSGSSAWSYNINKIGCQTVQDVLTIAADISGQSMPNDADFCRTVMERYCSSLVFDPEEPQMFFSIREPIVNRVFSNSRPHGHATRMTIRSRCWDACLVLDGGTSFEFNDGAMATLSTHPDDALKSLHLDP</sequence>
<dbReference type="GO" id="GO:0019674">
    <property type="term" value="P:NAD+ metabolic process"/>
    <property type="evidence" value="ECO:0007669"/>
    <property type="project" value="InterPro"/>
</dbReference>
<keyword evidence="3" id="KW-1185">Reference proteome</keyword>
<name>A0AAJ7U221_PETMA</name>
<dbReference type="Proteomes" id="UP001318040">
    <property type="component" value="Chromosome 44"/>
</dbReference>
<keyword evidence="4" id="KW-0418">Kinase</keyword>
<feature type="compositionally biased region" description="Pro residues" evidence="1">
    <location>
        <begin position="26"/>
        <end position="39"/>
    </location>
</feature>
<feature type="signal peptide" evidence="2">
    <location>
        <begin position="1"/>
        <end position="20"/>
    </location>
</feature>
<feature type="region of interest" description="Disordered" evidence="1">
    <location>
        <begin position="18"/>
        <end position="93"/>
    </location>
</feature>
<reference evidence="4" key="1">
    <citation type="submission" date="2025-08" db="UniProtKB">
        <authorList>
            <consortium name="RefSeq"/>
        </authorList>
    </citation>
    <scope>IDENTIFICATION</scope>
    <source>
        <tissue evidence="4">Sperm</tissue>
    </source>
</reference>
<dbReference type="GO" id="GO:0005739">
    <property type="term" value="C:mitochondrion"/>
    <property type="evidence" value="ECO:0007669"/>
    <property type="project" value="TreeGrafter"/>
</dbReference>
<organism evidence="3 4">
    <name type="scientific">Petromyzon marinus</name>
    <name type="common">Sea lamprey</name>
    <dbReference type="NCBI Taxonomy" id="7757"/>
    <lineage>
        <taxon>Eukaryota</taxon>
        <taxon>Metazoa</taxon>
        <taxon>Chordata</taxon>
        <taxon>Craniata</taxon>
        <taxon>Vertebrata</taxon>
        <taxon>Cyclostomata</taxon>
        <taxon>Hyperoartia</taxon>
        <taxon>Petromyzontiformes</taxon>
        <taxon>Petromyzontidae</taxon>
        <taxon>Petromyzon</taxon>
    </lineage>
</organism>
<dbReference type="InterPro" id="IPR017437">
    <property type="entry name" value="ATP-NAD_kinase_PpnK-typ_C"/>
</dbReference>
<proteinExistence type="predicted"/>